<keyword evidence="4 9" id="KW-0997">Cell inner membrane</keyword>
<sequence length="166" mass="18726">MKPVISAIRWLSPFPVVLACLALFALMTMTFFDVVLRSVFNSPIEAATELTRILMAIVVFSVLPQVSAQAGHIAVDLMDSLFFRWRLHNIRDGLGYVLCGALMYWPAQRIWILAERWRDYGDVTEYLAIPQFYIGWFIALSVALSGIVMVGTGLLTLFAPRLLERA</sequence>
<dbReference type="InterPro" id="IPR055348">
    <property type="entry name" value="DctQ"/>
</dbReference>
<name>A0A8J7LUP3_9RHOB</name>
<feature type="domain" description="Tripartite ATP-independent periplasmic transporters DctQ component" evidence="10">
    <location>
        <begin position="26"/>
        <end position="151"/>
    </location>
</feature>
<evidence type="ECO:0000256" key="1">
    <source>
        <dbReference type="ARBA" id="ARBA00004429"/>
    </source>
</evidence>
<evidence type="ECO:0000256" key="3">
    <source>
        <dbReference type="ARBA" id="ARBA00022475"/>
    </source>
</evidence>
<accession>A0A8J7LUP3</accession>
<proteinExistence type="inferred from homology"/>
<feature type="transmembrane region" description="Helical" evidence="9">
    <location>
        <begin position="52"/>
        <end position="73"/>
    </location>
</feature>
<comment type="similarity">
    <text evidence="8 9">Belongs to the TRAP transporter small permease family.</text>
</comment>
<evidence type="ECO:0000256" key="7">
    <source>
        <dbReference type="ARBA" id="ARBA00023136"/>
    </source>
</evidence>
<feature type="transmembrane region" description="Helical" evidence="9">
    <location>
        <begin position="12"/>
        <end position="32"/>
    </location>
</feature>
<comment type="function">
    <text evidence="9">Part of the tripartite ATP-independent periplasmic (TRAP) transport system.</text>
</comment>
<evidence type="ECO:0000256" key="5">
    <source>
        <dbReference type="ARBA" id="ARBA00022692"/>
    </source>
</evidence>
<keyword evidence="6 9" id="KW-1133">Transmembrane helix</keyword>
<dbReference type="InterPro" id="IPR007387">
    <property type="entry name" value="TRAP_DctQ"/>
</dbReference>
<evidence type="ECO:0000256" key="9">
    <source>
        <dbReference type="RuleBase" id="RU369079"/>
    </source>
</evidence>
<feature type="transmembrane region" description="Helical" evidence="9">
    <location>
        <begin position="134"/>
        <end position="159"/>
    </location>
</feature>
<reference evidence="11" key="1">
    <citation type="submission" date="2020-10" db="EMBL/GenBank/DDBJ databases">
        <title>Paenihalocynthiibacter styelae gen. nov., sp. nov., isolated from stalked sea squirt Styela clava.</title>
        <authorList>
            <person name="Kim Y.-O."/>
            <person name="Yoon J.-H."/>
        </authorList>
    </citation>
    <scope>NUCLEOTIDE SEQUENCE</scope>
    <source>
        <strain evidence="11">MYP1-1</strain>
    </source>
</reference>
<evidence type="ECO:0000313" key="12">
    <source>
        <dbReference type="Proteomes" id="UP000640583"/>
    </source>
</evidence>
<dbReference type="Proteomes" id="UP000640583">
    <property type="component" value="Unassembled WGS sequence"/>
</dbReference>
<comment type="caution">
    <text evidence="11">The sequence shown here is derived from an EMBL/GenBank/DDBJ whole genome shotgun (WGS) entry which is preliminary data.</text>
</comment>
<evidence type="ECO:0000256" key="8">
    <source>
        <dbReference type="ARBA" id="ARBA00038436"/>
    </source>
</evidence>
<feature type="transmembrane region" description="Helical" evidence="9">
    <location>
        <begin position="94"/>
        <end position="114"/>
    </location>
</feature>
<dbReference type="EMBL" id="JADCKQ010000002">
    <property type="protein sequence ID" value="MBI1492832.1"/>
    <property type="molecule type" value="Genomic_DNA"/>
</dbReference>
<organism evidence="11 12">
    <name type="scientific">Halocynthiibacter styelae</name>
    <dbReference type="NCBI Taxonomy" id="2761955"/>
    <lineage>
        <taxon>Bacteria</taxon>
        <taxon>Pseudomonadati</taxon>
        <taxon>Pseudomonadota</taxon>
        <taxon>Alphaproteobacteria</taxon>
        <taxon>Rhodobacterales</taxon>
        <taxon>Paracoccaceae</taxon>
        <taxon>Halocynthiibacter</taxon>
    </lineage>
</organism>
<keyword evidence="7 9" id="KW-0472">Membrane</keyword>
<comment type="subunit">
    <text evidence="9">The complex comprises the extracytoplasmic solute receptor protein and the two transmembrane proteins.</text>
</comment>
<evidence type="ECO:0000313" key="11">
    <source>
        <dbReference type="EMBL" id="MBI1492832.1"/>
    </source>
</evidence>
<dbReference type="GO" id="GO:0022857">
    <property type="term" value="F:transmembrane transporter activity"/>
    <property type="evidence" value="ECO:0007669"/>
    <property type="project" value="UniProtKB-UniRule"/>
</dbReference>
<dbReference type="Pfam" id="PF04290">
    <property type="entry name" value="DctQ"/>
    <property type="match status" value="1"/>
</dbReference>
<keyword evidence="3" id="KW-1003">Cell membrane</keyword>
<dbReference type="AlphaFoldDB" id="A0A8J7LUP3"/>
<dbReference type="GO" id="GO:0005886">
    <property type="term" value="C:plasma membrane"/>
    <property type="evidence" value="ECO:0007669"/>
    <property type="project" value="UniProtKB-SubCell"/>
</dbReference>
<dbReference type="PROSITE" id="PS51257">
    <property type="entry name" value="PROKAR_LIPOPROTEIN"/>
    <property type="match status" value="1"/>
</dbReference>
<comment type="subcellular location">
    <subcellularLocation>
        <location evidence="1 9">Cell inner membrane</location>
        <topology evidence="1 9">Multi-pass membrane protein</topology>
    </subcellularLocation>
</comment>
<gene>
    <name evidence="11" type="ORF">H1D41_04185</name>
</gene>
<dbReference type="RefSeq" id="WP_107495798.1">
    <property type="nucleotide sequence ID" value="NZ_JADCKQ010000002.1"/>
</dbReference>
<evidence type="ECO:0000259" key="10">
    <source>
        <dbReference type="Pfam" id="PF04290"/>
    </source>
</evidence>
<evidence type="ECO:0000256" key="6">
    <source>
        <dbReference type="ARBA" id="ARBA00022989"/>
    </source>
</evidence>
<dbReference type="PANTHER" id="PTHR35011:SF2">
    <property type="entry name" value="2,3-DIKETO-L-GULONATE TRAP TRANSPORTER SMALL PERMEASE PROTEIN YIAM"/>
    <property type="match status" value="1"/>
</dbReference>
<keyword evidence="12" id="KW-1185">Reference proteome</keyword>
<keyword evidence="5 9" id="KW-0812">Transmembrane</keyword>
<keyword evidence="2 9" id="KW-0813">Transport</keyword>
<evidence type="ECO:0000256" key="2">
    <source>
        <dbReference type="ARBA" id="ARBA00022448"/>
    </source>
</evidence>
<protein>
    <recommendedName>
        <fullName evidence="9">TRAP transporter small permease protein</fullName>
    </recommendedName>
</protein>
<dbReference type="PANTHER" id="PTHR35011">
    <property type="entry name" value="2,3-DIKETO-L-GULONATE TRAP TRANSPORTER SMALL PERMEASE PROTEIN YIAM"/>
    <property type="match status" value="1"/>
</dbReference>
<dbReference type="GO" id="GO:0015740">
    <property type="term" value="P:C4-dicarboxylate transport"/>
    <property type="evidence" value="ECO:0007669"/>
    <property type="project" value="TreeGrafter"/>
</dbReference>
<evidence type="ECO:0000256" key="4">
    <source>
        <dbReference type="ARBA" id="ARBA00022519"/>
    </source>
</evidence>